<name>A0A0B2VI25_TOXCA</name>
<dbReference type="OrthoDB" id="201595at2759"/>
<keyword evidence="2 6" id="KW-0812">Transmembrane</keyword>
<comment type="similarity">
    <text evidence="5 6">Belongs to the anion channel-forming bestrophin (TC 1.A.46) family. Calcium-sensitive chloride channel subfamily.</text>
</comment>
<gene>
    <name evidence="8" type="primary">R13.3</name>
    <name evidence="8" type="ORF">Tcan_05261</name>
</gene>
<feature type="compositionally biased region" description="Acidic residues" evidence="7">
    <location>
        <begin position="588"/>
        <end position="607"/>
    </location>
</feature>
<comment type="subcellular location">
    <subcellularLocation>
        <location evidence="6">Cell membrane</location>
        <topology evidence="6">Multi-pass membrane protein</topology>
    </subcellularLocation>
    <subcellularLocation>
        <location evidence="1">Membrane</location>
    </subcellularLocation>
</comment>
<dbReference type="AlphaFoldDB" id="A0A0B2VI25"/>
<dbReference type="PANTHER" id="PTHR10736:SF33">
    <property type="entry name" value="BESTROPHIN HOMOLOG"/>
    <property type="match status" value="1"/>
</dbReference>
<feature type="transmembrane region" description="Helical" evidence="6">
    <location>
        <begin position="36"/>
        <end position="54"/>
    </location>
</feature>
<dbReference type="EMBL" id="JPKZ01001591">
    <property type="protein sequence ID" value="KHN81069.1"/>
    <property type="molecule type" value="Genomic_DNA"/>
</dbReference>
<evidence type="ECO:0000313" key="9">
    <source>
        <dbReference type="Proteomes" id="UP000031036"/>
    </source>
</evidence>
<proteinExistence type="inferred from homology"/>
<sequence length="637" mass="74347">MTVTYSADVNTIRFTTFAKLLFKWKGSMWKAVYQEFFFWLFLYAIIALIYHILLTEDGKRIFEDVAVFVSKYTDFIPLTFMLGFFINVIVSRWWTMYMNMGWIDMQVPFLHYLDHPALYVCNYISGHDEYGRLIRRTVIRFLLFYQVLVYRDISEVIRRRFPTLETLVPAGYVTELELQHFITIPSKCKKYWVPINWAMNVIRRARREKRIDCDHAQQDIFKVILEFRKKLQLLIRYDWAPIPLVYTQVVCLTVRLYFCFELICRQNLEASPDPTYLQQVDICIPVMSMFQFLFYMGWLKVAEVLLNPFGDDDDDFEINWLIDRNLRVGLTIADETWEAPLVRDTFWTARAADPMYSVDTVRERYNPQVGSASNLPALKARRTSVQMIPRLSVNENEEEREKGPEYHIERQRASNVSASPPIFFGALRRKLSQLTSRVSSINDLESARSFDHCELHNKGSQEAFVEQAAEIIEILQRQSDTKKPPSPMSSSNSTPKFPRNVSSAKILDEKHELDVVEEESDRSRKASTGTDSTDDAEKKRYKRTKGNTKTSKPQVDSDDEESDVVRKSNKQRQLQFQVAVAHKISTEESSDDAESEFESALESPDETPIEALQRSQCEILHLPTSAPHLIIKYDELK</sequence>
<keyword evidence="6" id="KW-0869">Chloride channel</keyword>
<dbReference type="GO" id="GO:0005886">
    <property type="term" value="C:plasma membrane"/>
    <property type="evidence" value="ECO:0007669"/>
    <property type="project" value="UniProtKB-SubCell"/>
</dbReference>
<dbReference type="Pfam" id="PF01062">
    <property type="entry name" value="Bestrophin"/>
    <property type="match status" value="1"/>
</dbReference>
<comment type="function">
    <text evidence="6">Forms chloride channels.</text>
</comment>
<comment type="caution">
    <text evidence="8">The sequence shown here is derived from an EMBL/GenBank/DDBJ whole genome shotgun (WGS) entry which is preliminary data.</text>
</comment>
<keyword evidence="6" id="KW-0407">Ion channel</keyword>
<evidence type="ECO:0000256" key="2">
    <source>
        <dbReference type="ARBA" id="ARBA00022692"/>
    </source>
</evidence>
<dbReference type="GO" id="GO:0005254">
    <property type="term" value="F:chloride channel activity"/>
    <property type="evidence" value="ECO:0007669"/>
    <property type="project" value="UniProtKB-KW"/>
</dbReference>
<dbReference type="GO" id="GO:0034707">
    <property type="term" value="C:chloride channel complex"/>
    <property type="evidence" value="ECO:0007669"/>
    <property type="project" value="UniProtKB-KW"/>
</dbReference>
<evidence type="ECO:0000256" key="4">
    <source>
        <dbReference type="ARBA" id="ARBA00023136"/>
    </source>
</evidence>
<keyword evidence="6" id="KW-0868">Chloride</keyword>
<dbReference type="PANTHER" id="PTHR10736">
    <property type="entry name" value="BESTROPHIN"/>
    <property type="match status" value="1"/>
</dbReference>
<evidence type="ECO:0000256" key="1">
    <source>
        <dbReference type="ARBA" id="ARBA00004370"/>
    </source>
</evidence>
<dbReference type="InterPro" id="IPR000615">
    <property type="entry name" value="Bestrophin"/>
</dbReference>
<protein>
    <recommendedName>
        <fullName evidence="6">Bestrophin homolog</fullName>
    </recommendedName>
</protein>
<keyword evidence="3 6" id="KW-1133">Transmembrane helix</keyword>
<keyword evidence="6" id="KW-0813">Transport</keyword>
<feature type="region of interest" description="Disordered" evidence="7">
    <location>
        <begin position="476"/>
        <end position="572"/>
    </location>
</feature>
<dbReference type="Proteomes" id="UP000031036">
    <property type="component" value="Unassembled WGS sequence"/>
</dbReference>
<organism evidence="8 9">
    <name type="scientific">Toxocara canis</name>
    <name type="common">Canine roundworm</name>
    <dbReference type="NCBI Taxonomy" id="6265"/>
    <lineage>
        <taxon>Eukaryota</taxon>
        <taxon>Metazoa</taxon>
        <taxon>Ecdysozoa</taxon>
        <taxon>Nematoda</taxon>
        <taxon>Chromadorea</taxon>
        <taxon>Rhabditida</taxon>
        <taxon>Spirurina</taxon>
        <taxon>Ascaridomorpha</taxon>
        <taxon>Ascaridoidea</taxon>
        <taxon>Toxocaridae</taxon>
        <taxon>Toxocara</taxon>
    </lineage>
</organism>
<feature type="region of interest" description="Disordered" evidence="7">
    <location>
        <begin position="585"/>
        <end position="607"/>
    </location>
</feature>
<keyword evidence="6" id="KW-1003">Cell membrane</keyword>
<evidence type="ECO:0000256" key="7">
    <source>
        <dbReference type="SAM" id="MobiDB-lite"/>
    </source>
</evidence>
<keyword evidence="4 6" id="KW-0472">Membrane</keyword>
<keyword evidence="9" id="KW-1185">Reference proteome</keyword>
<evidence type="ECO:0000256" key="6">
    <source>
        <dbReference type="RuleBase" id="RU363126"/>
    </source>
</evidence>
<keyword evidence="6" id="KW-0406">Ion transport</keyword>
<feature type="transmembrane region" description="Helical" evidence="6">
    <location>
        <begin position="75"/>
        <end position="95"/>
    </location>
</feature>
<evidence type="ECO:0000313" key="8">
    <source>
        <dbReference type="EMBL" id="KHN81069.1"/>
    </source>
</evidence>
<evidence type="ECO:0000256" key="5">
    <source>
        <dbReference type="ARBA" id="ARBA00034769"/>
    </source>
</evidence>
<accession>A0A0B2VI25</accession>
<dbReference type="InterPro" id="IPR021134">
    <property type="entry name" value="Bestrophin-like"/>
</dbReference>
<reference evidence="8 9" key="1">
    <citation type="submission" date="2014-11" db="EMBL/GenBank/DDBJ databases">
        <title>Genetic blueprint of the zoonotic pathogen Toxocara canis.</title>
        <authorList>
            <person name="Zhu X.-Q."/>
            <person name="Korhonen P.K."/>
            <person name="Cai H."/>
            <person name="Young N.D."/>
            <person name="Nejsum P."/>
            <person name="von Samson-Himmelstjerna G."/>
            <person name="Boag P.R."/>
            <person name="Tan P."/>
            <person name="Li Q."/>
            <person name="Min J."/>
            <person name="Yang Y."/>
            <person name="Wang X."/>
            <person name="Fang X."/>
            <person name="Hall R.S."/>
            <person name="Hofmann A."/>
            <person name="Sternberg P.W."/>
            <person name="Jex A.R."/>
            <person name="Gasser R.B."/>
        </authorList>
    </citation>
    <scope>NUCLEOTIDE SEQUENCE [LARGE SCALE GENOMIC DNA]</scope>
    <source>
        <strain evidence="8">PN_DK_2014</strain>
    </source>
</reference>
<evidence type="ECO:0000256" key="3">
    <source>
        <dbReference type="ARBA" id="ARBA00022989"/>
    </source>
</evidence>